<dbReference type="STRING" id="31033.ENSTRUP00000069486"/>
<dbReference type="CDD" id="cd20466">
    <property type="entry name" value="Tudor_JMJD2A_rpt2"/>
    <property type="match status" value="1"/>
</dbReference>
<dbReference type="SMART" id="SM00545">
    <property type="entry name" value="JmjN"/>
    <property type="match status" value="1"/>
</dbReference>
<evidence type="ECO:0000313" key="21">
    <source>
        <dbReference type="Ensembl" id="ENSTRUP00000021736.3"/>
    </source>
</evidence>
<evidence type="ECO:0000313" key="22">
    <source>
        <dbReference type="Proteomes" id="UP000005226"/>
    </source>
</evidence>
<dbReference type="SUPFAM" id="SSF63748">
    <property type="entry name" value="Tudor/PWWP/MBT"/>
    <property type="match status" value="2"/>
</dbReference>
<evidence type="ECO:0000256" key="3">
    <source>
        <dbReference type="ARBA" id="ARBA00009711"/>
    </source>
</evidence>
<dbReference type="GO" id="GO:0000785">
    <property type="term" value="C:chromatin"/>
    <property type="evidence" value="ECO:0007669"/>
    <property type="project" value="TreeGrafter"/>
</dbReference>
<dbReference type="GeneTree" id="ENSGT00940000154930"/>
<evidence type="ECO:0000256" key="1">
    <source>
        <dbReference type="ARBA" id="ARBA00001954"/>
    </source>
</evidence>
<dbReference type="Gene3D" id="2.30.30.140">
    <property type="match status" value="1"/>
</dbReference>
<dbReference type="InterPro" id="IPR011011">
    <property type="entry name" value="Znf_FYVE_PHD"/>
</dbReference>
<dbReference type="InterPro" id="IPR002999">
    <property type="entry name" value="Tudor"/>
</dbReference>
<dbReference type="GO" id="GO:0010468">
    <property type="term" value="P:regulation of gene expression"/>
    <property type="evidence" value="ECO:0007669"/>
    <property type="project" value="TreeGrafter"/>
</dbReference>
<dbReference type="Proteomes" id="UP000005226">
    <property type="component" value="Chromosome 20"/>
</dbReference>
<keyword evidence="10" id="KW-0223">Dioxygenase</keyword>
<dbReference type="FunFam" id="3.10.330.70:FF:000001">
    <property type="entry name" value="Putative lysine-specific demethylase 4a"/>
    <property type="match status" value="1"/>
</dbReference>
<feature type="region of interest" description="Disordered" evidence="17">
    <location>
        <begin position="353"/>
        <end position="374"/>
    </location>
</feature>
<gene>
    <name evidence="21" type="primary">kdm4aa</name>
</gene>
<name>H2TAP6_TAKRU</name>
<keyword evidence="13" id="KW-0805">Transcription regulation</keyword>
<sequence length="941" mass="106774">MTTDTPSQSVGSRVMTFTPSKEEFKDFNQYIAYMESQGAHRAGMARVIPPKGWKPRKTYDDIDDLVIPAPIQQVVTGQSGLFTQYNIQKKPMTVKEFRKTSNMDKFCNPRYADFDELERKFWKNLTFNPPLYGADVSGTLYDADVTEWNIGHLKTILDTVENESGIKIKGVNTPYLYFGMWKSAFAWHTEDMDLYSINFLHFGEPKSWYIVPPEHGKRLERLAKGFFPGNAQSCEAFLRHKMTLISPSILKKYSIPFEKVTQEAGQFIVTFPFGYHAGFNHGFNCAESTNFATQRWIDYGKQATLCSCRQDMVKISMDVFVLKYQPDRYKLWKAGKDNTAIDHSKPTPEAAKFLQDNKSQSPAEDEPEVTSSTQEEKRSLHFYTILDFLYKLTAARFCYVHLGLLLLFLDKRNVLPEPKTEKRTKLEPKPQPKVSSRKTTNSPSKKDKNSSTSTCETREAAERRVASEETTSPDKCQPSSRFSHEHKVFQRTLSPADVLHVHSYAKGDYGEGEIQSKEDRSESCSWAKPLAHLWQDKPANLKKEREYNQRMCSRPPYCSICTLFHTHQQTKCRTTGESPVVVDRGRMRTKPLIPEMCFATTTEEDSESEKPPATPYLEEDGTSLLISCSTCSIRVHSSCYGVDPATVSKDWKCVRCKANAMTENCCLCSLRGGALQKANNNKWVHVLCAVAVLEARFVNVTERSPVDLSGIPLQRFKLKCYYCKKRMKKASGCCVQCSHGRCPTAYHPTCAQAAGVLMRPDEWPFVVHVTCCRHKSPTQIEVSLTVGQKVICKHKNGRYYQCDVVQLSKETFYEVNFDDGSFSDNLFPEDITVLSWDPPPQGEVVQVRWTDGLVYGAKFVAAHAVHMYLVEFEDGSQLTAKRDDVYTLDEELPKRVKSRLVRRATSPAGSRRLPAEPPGVFFSVAFVSSSCASHSPSLVFD</sequence>
<dbReference type="InterPro" id="IPR047481">
    <property type="entry name" value="Tudor_KDM4A_rpt2"/>
</dbReference>
<keyword evidence="8" id="KW-0862">Zinc</keyword>
<dbReference type="Pfam" id="PF18104">
    <property type="entry name" value="Tudor_2"/>
    <property type="match status" value="2"/>
</dbReference>
<feature type="region of interest" description="Disordered" evidence="17">
    <location>
        <begin position="419"/>
        <end position="481"/>
    </location>
</feature>
<keyword evidence="22" id="KW-1185">Reference proteome</keyword>
<dbReference type="InterPro" id="IPR019787">
    <property type="entry name" value="Znf_PHD-finger"/>
</dbReference>
<dbReference type="Gene3D" id="2.60.120.650">
    <property type="entry name" value="Cupin"/>
    <property type="match status" value="1"/>
</dbReference>
<evidence type="ECO:0000256" key="13">
    <source>
        <dbReference type="ARBA" id="ARBA00023015"/>
    </source>
</evidence>
<evidence type="ECO:0000256" key="2">
    <source>
        <dbReference type="ARBA" id="ARBA00004123"/>
    </source>
</evidence>
<dbReference type="SMART" id="SM00558">
    <property type="entry name" value="JmjC"/>
    <property type="match status" value="1"/>
</dbReference>
<dbReference type="InterPro" id="IPR034732">
    <property type="entry name" value="EPHD"/>
</dbReference>
<comment type="catalytic activity">
    <reaction evidence="16">
        <text>N(6),N(6),N(6)-trimethyl-L-lysyl(9)-[histone H3] + 2 2-oxoglutarate + 2 O2 = N(6)-methyl-L-lysyl(9)-[histone H3] + 2 formaldehyde + 2 succinate + 2 CO2</text>
        <dbReference type="Rhea" id="RHEA:60200"/>
        <dbReference type="Rhea" id="RHEA-COMP:15538"/>
        <dbReference type="Rhea" id="RHEA-COMP:15542"/>
        <dbReference type="ChEBI" id="CHEBI:15379"/>
        <dbReference type="ChEBI" id="CHEBI:16526"/>
        <dbReference type="ChEBI" id="CHEBI:16810"/>
        <dbReference type="ChEBI" id="CHEBI:16842"/>
        <dbReference type="ChEBI" id="CHEBI:30031"/>
        <dbReference type="ChEBI" id="CHEBI:61929"/>
        <dbReference type="ChEBI" id="CHEBI:61961"/>
        <dbReference type="EC" id="1.14.11.66"/>
    </reaction>
</comment>
<dbReference type="PROSITE" id="PS51805">
    <property type="entry name" value="EPHD"/>
    <property type="match status" value="1"/>
</dbReference>
<proteinExistence type="inferred from homology"/>
<evidence type="ECO:0000256" key="10">
    <source>
        <dbReference type="ARBA" id="ARBA00022964"/>
    </source>
</evidence>
<organism evidence="21 22">
    <name type="scientific">Takifugu rubripes</name>
    <name type="common">Japanese pufferfish</name>
    <name type="synonym">Fugu rubripes</name>
    <dbReference type="NCBI Taxonomy" id="31033"/>
    <lineage>
        <taxon>Eukaryota</taxon>
        <taxon>Metazoa</taxon>
        <taxon>Chordata</taxon>
        <taxon>Craniata</taxon>
        <taxon>Vertebrata</taxon>
        <taxon>Euteleostomi</taxon>
        <taxon>Actinopterygii</taxon>
        <taxon>Neopterygii</taxon>
        <taxon>Teleostei</taxon>
        <taxon>Neoteleostei</taxon>
        <taxon>Acanthomorphata</taxon>
        <taxon>Eupercaria</taxon>
        <taxon>Tetraodontiformes</taxon>
        <taxon>Tetradontoidea</taxon>
        <taxon>Tetraodontidae</taxon>
        <taxon>Takifugu</taxon>
    </lineage>
</organism>
<dbReference type="GO" id="GO:0008270">
    <property type="term" value="F:zinc ion binding"/>
    <property type="evidence" value="ECO:0007669"/>
    <property type="project" value="UniProtKB-KW"/>
</dbReference>
<dbReference type="InterPro" id="IPR003349">
    <property type="entry name" value="JmjN"/>
</dbReference>
<dbReference type="GO" id="GO:0140684">
    <property type="term" value="F:histone H3K9me2/H3K9me3 demethylase activity"/>
    <property type="evidence" value="ECO:0007669"/>
    <property type="project" value="UniProtKB-EC"/>
</dbReference>
<feature type="compositionally biased region" description="Polar residues" evidence="17">
    <location>
        <begin position="433"/>
        <end position="443"/>
    </location>
</feature>
<evidence type="ECO:0000256" key="5">
    <source>
        <dbReference type="ARBA" id="ARBA00022723"/>
    </source>
</evidence>
<evidence type="ECO:0000259" key="20">
    <source>
        <dbReference type="PROSITE" id="PS51805"/>
    </source>
</evidence>
<dbReference type="SUPFAM" id="SSF57903">
    <property type="entry name" value="FYVE/PHD zinc finger"/>
    <property type="match status" value="1"/>
</dbReference>
<dbReference type="InterPro" id="IPR001965">
    <property type="entry name" value="Znf_PHD"/>
</dbReference>
<evidence type="ECO:0000256" key="12">
    <source>
        <dbReference type="ARBA" id="ARBA00023004"/>
    </source>
</evidence>
<reference evidence="21" key="2">
    <citation type="submission" date="2025-08" db="UniProtKB">
        <authorList>
            <consortium name="Ensembl"/>
        </authorList>
    </citation>
    <scope>IDENTIFICATION</scope>
</reference>
<keyword evidence="15" id="KW-0539">Nucleus</keyword>
<dbReference type="FunFam" id="2.60.120.650:FF:000048">
    <property type="entry name" value="Lysine-specific demethylase 4A"/>
    <property type="match status" value="1"/>
</dbReference>
<evidence type="ECO:0000256" key="16">
    <source>
        <dbReference type="ARBA" id="ARBA00049349"/>
    </source>
</evidence>
<dbReference type="Gene3D" id="3.10.330.70">
    <property type="match status" value="1"/>
</dbReference>
<dbReference type="InterPro" id="IPR040477">
    <property type="entry name" value="KDM4-like_Tudor"/>
</dbReference>
<keyword evidence="5" id="KW-0479">Metal-binding</keyword>
<reference evidence="21" key="3">
    <citation type="submission" date="2025-09" db="UniProtKB">
        <authorList>
            <consortium name="Ensembl"/>
        </authorList>
    </citation>
    <scope>IDENTIFICATION</scope>
</reference>
<protein>
    <recommendedName>
        <fullName evidence="4">[histone H3]-trimethyl-L-lysine(9) demethylase</fullName>
        <ecNumber evidence="4">1.14.11.66</ecNumber>
    </recommendedName>
</protein>
<feature type="compositionally biased region" description="Basic and acidic residues" evidence="17">
    <location>
        <begin position="456"/>
        <end position="467"/>
    </location>
</feature>
<dbReference type="PROSITE" id="PS51183">
    <property type="entry name" value="JMJN"/>
    <property type="match status" value="1"/>
</dbReference>
<dbReference type="PANTHER" id="PTHR10694">
    <property type="entry name" value="LYSINE-SPECIFIC DEMETHYLASE"/>
    <property type="match status" value="1"/>
</dbReference>
<evidence type="ECO:0000256" key="7">
    <source>
        <dbReference type="ARBA" id="ARBA00022771"/>
    </source>
</evidence>
<keyword evidence="14" id="KW-0804">Transcription</keyword>
<dbReference type="InterPro" id="IPR013083">
    <property type="entry name" value="Znf_RING/FYVE/PHD"/>
</dbReference>
<comment type="cofactor">
    <cofactor evidence="1">
        <name>Fe(2+)</name>
        <dbReference type="ChEBI" id="CHEBI:29033"/>
    </cofactor>
</comment>
<dbReference type="AlphaFoldDB" id="H2TAP6"/>
<evidence type="ECO:0000256" key="14">
    <source>
        <dbReference type="ARBA" id="ARBA00023163"/>
    </source>
</evidence>
<keyword evidence="9" id="KW-0156">Chromatin regulator</keyword>
<evidence type="ECO:0000256" key="17">
    <source>
        <dbReference type="SAM" id="MobiDB-lite"/>
    </source>
</evidence>
<dbReference type="GO" id="GO:0051864">
    <property type="term" value="F:histone H3K36 demethylase activity"/>
    <property type="evidence" value="ECO:0007669"/>
    <property type="project" value="TreeGrafter"/>
</dbReference>
<keyword evidence="6" id="KW-0677">Repeat</keyword>
<dbReference type="PROSITE" id="PS51184">
    <property type="entry name" value="JMJC"/>
    <property type="match status" value="1"/>
</dbReference>
<evidence type="ECO:0000256" key="4">
    <source>
        <dbReference type="ARBA" id="ARBA00012900"/>
    </source>
</evidence>
<keyword evidence="12" id="KW-0408">Iron</keyword>
<comment type="similarity">
    <text evidence="3">Belongs to the JHDM3 histone demethylase family.</text>
</comment>
<keyword evidence="7" id="KW-0863">Zinc-finger</keyword>
<dbReference type="Pfam" id="PF13831">
    <property type="entry name" value="PHD_2"/>
    <property type="match status" value="1"/>
</dbReference>
<feature type="compositionally biased region" description="Basic and acidic residues" evidence="17">
    <location>
        <begin position="419"/>
        <end position="430"/>
    </location>
</feature>
<evidence type="ECO:0000256" key="15">
    <source>
        <dbReference type="ARBA" id="ARBA00023242"/>
    </source>
</evidence>
<feature type="domain" description="JmjC" evidence="19">
    <location>
        <begin position="142"/>
        <end position="308"/>
    </location>
</feature>
<dbReference type="Gene3D" id="3.30.40.10">
    <property type="entry name" value="Zinc/RING finger domain, C3HC4 (zinc finger)"/>
    <property type="match status" value="2"/>
</dbReference>
<keyword evidence="11" id="KW-0560">Oxidoreductase</keyword>
<dbReference type="SMART" id="SM00333">
    <property type="entry name" value="TUDOR"/>
    <property type="match status" value="2"/>
</dbReference>
<dbReference type="SMART" id="SM00249">
    <property type="entry name" value="PHD"/>
    <property type="match status" value="2"/>
</dbReference>
<feature type="domain" description="PHD-type" evidence="20">
    <location>
        <begin position="662"/>
        <end position="775"/>
    </location>
</feature>
<dbReference type="InterPro" id="IPR003347">
    <property type="entry name" value="JmjC_dom"/>
</dbReference>
<evidence type="ECO:0000256" key="6">
    <source>
        <dbReference type="ARBA" id="ARBA00022737"/>
    </source>
</evidence>
<evidence type="ECO:0000256" key="9">
    <source>
        <dbReference type="ARBA" id="ARBA00022853"/>
    </source>
</evidence>
<feature type="domain" description="JmjN" evidence="18">
    <location>
        <begin position="14"/>
        <end position="56"/>
    </location>
</feature>
<dbReference type="Pfam" id="PF02373">
    <property type="entry name" value="JmjC"/>
    <property type="match status" value="1"/>
</dbReference>
<dbReference type="EC" id="1.14.11.66" evidence="4"/>
<dbReference type="Pfam" id="PF02375">
    <property type="entry name" value="JmjN"/>
    <property type="match status" value="1"/>
</dbReference>
<dbReference type="GO" id="GO:0005634">
    <property type="term" value="C:nucleus"/>
    <property type="evidence" value="ECO:0007669"/>
    <property type="project" value="UniProtKB-SubCell"/>
</dbReference>
<dbReference type="Ensembl" id="ENSTRUT00000021824.3">
    <property type="protein sequence ID" value="ENSTRUP00000021736.3"/>
    <property type="gene ID" value="ENSTRUG00000008660.3"/>
</dbReference>
<evidence type="ECO:0000256" key="11">
    <source>
        <dbReference type="ARBA" id="ARBA00023002"/>
    </source>
</evidence>
<evidence type="ECO:0000259" key="18">
    <source>
        <dbReference type="PROSITE" id="PS51183"/>
    </source>
</evidence>
<evidence type="ECO:0000259" key="19">
    <source>
        <dbReference type="PROSITE" id="PS51184"/>
    </source>
</evidence>
<reference evidence="21 22" key="1">
    <citation type="journal article" date="2011" name="Genome Biol. Evol.">
        <title>Integration of the genetic map and genome assembly of fugu facilitates insights into distinct features of genome evolution in teleosts and mammals.</title>
        <authorList>
            <person name="Kai W."/>
            <person name="Kikuchi K."/>
            <person name="Tohari S."/>
            <person name="Chew A.K."/>
            <person name="Tay A."/>
            <person name="Fujiwara A."/>
            <person name="Hosoya S."/>
            <person name="Suetake H."/>
            <person name="Naruse K."/>
            <person name="Brenner S."/>
            <person name="Suzuki Y."/>
            <person name="Venkatesh B."/>
        </authorList>
    </citation>
    <scope>NUCLEOTIDE SEQUENCE [LARGE SCALE GENOMIC DNA]</scope>
</reference>
<dbReference type="SUPFAM" id="SSF51197">
    <property type="entry name" value="Clavaminate synthase-like"/>
    <property type="match status" value="1"/>
</dbReference>
<evidence type="ECO:0000256" key="8">
    <source>
        <dbReference type="ARBA" id="ARBA00022833"/>
    </source>
</evidence>
<dbReference type="FunFam" id="3.30.40.10:FF:000029">
    <property type="entry name" value="lysine-specific demethylase 4C isoform X1"/>
    <property type="match status" value="1"/>
</dbReference>
<dbReference type="Pfam" id="PF13832">
    <property type="entry name" value="zf-HC5HC2H_2"/>
    <property type="match status" value="1"/>
</dbReference>
<comment type="subcellular location">
    <subcellularLocation>
        <location evidence="2">Nucleus</location>
    </subcellularLocation>
</comment>
<accession>H2TAP6</accession>
<dbReference type="PANTHER" id="PTHR10694:SF51">
    <property type="entry name" value="[HISTONE H3]-TRIMETHYL-L-LYSINE(9) DEMETHYLASE"/>
    <property type="match status" value="1"/>
</dbReference>